<reference evidence="5 6" key="1">
    <citation type="submission" date="2014-11" db="EMBL/GenBank/DDBJ databases">
        <title>Genomics and ecophysiology of heterotrophic nitrogen fixing bacteria isolated from estuarine surface water.</title>
        <authorList>
            <person name="Bentzon-Tilia M."/>
            <person name="Severin I."/>
            <person name="Hansen L.H."/>
            <person name="Riemann L."/>
        </authorList>
    </citation>
    <scope>NUCLEOTIDE SEQUENCE [LARGE SCALE GENOMIC DNA]</scope>
    <source>
        <strain evidence="5 6">BAL398</strain>
    </source>
</reference>
<dbReference type="PANTHER" id="PTHR43639:SF1">
    <property type="entry name" value="SHORT-CHAIN DEHYDROGENASE_REDUCTASE FAMILY PROTEIN"/>
    <property type="match status" value="1"/>
</dbReference>
<protein>
    <submittedName>
        <fullName evidence="5">Short-chain dehydrogenase</fullName>
    </submittedName>
</protein>
<dbReference type="Pfam" id="PF13561">
    <property type="entry name" value="adh_short_C2"/>
    <property type="match status" value="1"/>
</dbReference>
<dbReference type="InterPro" id="IPR002347">
    <property type="entry name" value="SDR_fam"/>
</dbReference>
<dbReference type="PANTHER" id="PTHR43639">
    <property type="entry name" value="OXIDOREDUCTASE, SHORT-CHAIN DEHYDROGENASE/REDUCTASE FAMILY (AFU_ORTHOLOGUE AFUA_5G02870)"/>
    <property type="match status" value="1"/>
</dbReference>
<evidence type="ECO:0000313" key="5">
    <source>
        <dbReference type="EMBL" id="KIZ37057.1"/>
    </source>
</evidence>
<name>A0A0D7EBV0_RHOPL</name>
<dbReference type="EMBL" id="JXXE01000547">
    <property type="protein sequence ID" value="KIZ37057.1"/>
    <property type="molecule type" value="Genomic_DNA"/>
</dbReference>
<dbReference type="SUPFAM" id="SSF51735">
    <property type="entry name" value="NAD(P)-binding Rossmann-fold domains"/>
    <property type="match status" value="1"/>
</dbReference>
<dbReference type="InterPro" id="IPR057326">
    <property type="entry name" value="KR_dom"/>
</dbReference>
<evidence type="ECO:0000256" key="3">
    <source>
        <dbReference type="ARBA" id="ARBA00023002"/>
    </source>
</evidence>
<dbReference type="OrthoDB" id="9803333at2"/>
<sequence length="254" mass="26341">MSGALDGKIALVTGASRGIGQAIALRLARDGAIVAVHYHAAEDAAQRTVAAIADAGGSGFAVQADLSDRGGAGLLAQRFSAELSSRYQNATFDILVNNAGVGKHATLEQLTEDDFDRMLQTNLKSPFFLIKALLPALRDGGRIVNISSMGTRAAYPRMAGYAPSKAALEALTRLLAVDLGRRQITVNSVQPGATATDMNANARDPVASRAVAETIALGRVGQPEDIAKVVAFLASDDGGWVTGQQIDASGGQRL</sequence>
<keyword evidence="3" id="KW-0560">Oxidoreductase</keyword>
<dbReference type="PRINTS" id="PR00081">
    <property type="entry name" value="GDHRDH"/>
</dbReference>
<evidence type="ECO:0000256" key="2">
    <source>
        <dbReference type="ARBA" id="ARBA00022857"/>
    </source>
</evidence>
<dbReference type="PRINTS" id="PR00080">
    <property type="entry name" value="SDRFAMILY"/>
</dbReference>
<comment type="similarity">
    <text evidence="1">Belongs to the short-chain dehydrogenases/reductases (SDR) family.</text>
</comment>
<evidence type="ECO:0000259" key="4">
    <source>
        <dbReference type="SMART" id="SM00822"/>
    </source>
</evidence>
<dbReference type="SMART" id="SM00822">
    <property type="entry name" value="PKS_KR"/>
    <property type="match status" value="1"/>
</dbReference>
<dbReference type="PATRIC" id="fig|1076.23.peg.5760"/>
<dbReference type="InterPro" id="IPR036291">
    <property type="entry name" value="NAD(P)-bd_dom_sf"/>
</dbReference>
<dbReference type="Gene3D" id="3.40.50.720">
    <property type="entry name" value="NAD(P)-binding Rossmann-like Domain"/>
    <property type="match status" value="1"/>
</dbReference>
<dbReference type="RefSeq" id="WP_044416513.1">
    <property type="nucleotide sequence ID" value="NZ_JXXE01000547.1"/>
</dbReference>
<dbReference type="AlphaFoldDB" id="A0A0D7EBV0"/>
<comment type="caution">
    <text evidence="5">The sequence shown here is derived from an EMBL/GenBank/DDBJ whole genome shotgun (WGS) entry which is preliminary data.</text>
</comment>
<evidence type="ECO:0000256" key="1">
    <source>
        <dbReference type="ARBA" id="ARBA00006484"/>
    </source>
</evidence>
<evidence type="ECO:0000313" key="6">
    <source>
        <dbReference type="Proteomes" id="UP000032515"/>
    </source>
</evidence>
<dbReference type="Proteomes" id="UP000032515">
    <property type="component" value="Unassembled WGS sequence"/>
</dbReference>
<dbReference type="FunFam" id="3.40.50.720:FF:000374">
    <property type="entry name" value="3-oxoacyl-(Acyl-carrier-protein) reductase"/>
    <property type="match status" value="1"/>
</dbReference>
<gene>
    <name evidence="5" type="ORF">OO17_24100</name>
</gene>
<feature type="domain" description="Ketoreductase" evidence="4">
    <location>
        <begin position="8"/>
        <end position="198"/>
    </location>
</feature>
<keyword evidence="2" id="KW-0521">NADP</keyword>
<dbReference type="GO" id="GO:0016491">
    <property type="term" value="F:oxidoreductase activity"/>
    <property type="evidence" value="ECO:0007669"/>
    <property type="project" value="UniProtKB-KW"/>
</dbReference>
<organism evidence="5 6">
    <name type="scientific">Rhodopseudomonas palustris</name>
    <dbReference type="NCBI Taxonomy" id="1076"/>
    <lineage>
        <taxon>Bacteria</taxon>
        <taxon>Pseudomonadati</taxon>
        <taxon>Pseudomonadota</taxon>
        <taxon>Alphaproteobacteria</taxon>
        <taxon>Hyphomicrobiales</taxon>
        <taxon>Nitrobacteraceae</taxon>
        <taxon>Rhodopseudomonas</taxon>
    </lineage>
</organism>
<accession>A0A0D7EBV0</accession>
<proteinExistence type="inferred from homology"/>